<keyword evidence="15" id="KW-1185">Reference proteome</keyword>
<comment type="function">
    <text evidence="1 11">Catalyzes the NADPH-dependent reduction of ketopantoate into pantoic acid.</text>
</comment>
<dbReference type="Pfam" id="PF08546">
    <property type="entry name" value="ApbA_C"/>
    <property type="match status" value="1"/>
</dbReference>
<dbReference type="InterPro" id="IPR008927">
    <property type="entry name" value="6-PGluconate_DH-like_C_sf"/>
</dbReference>
<keyword evidence="6 11" id="KW-0566">Pantothenate biosynthesis</keyword>
<dbReference type="GO" id="GO:0050661">
    <property type="term" value="F:NADP binding"/>
    <property type="evidence" value="ECO:0007669"/>
    <property type="project" value="TreeGrafter"/>
</dbReference>
<protein>
    <recommendedName>
        <fullName evidence="5 11">2-dehydropantoate 2-reductase</fullName>
        <ecNumber evidence="4 11">1.1.1.169</ecNumber>
    </recommendedName>
    <alternativeName>
        <fullName evidence="9 11">Ketopantoate reductase</fullName>
    </alternativeName>
</protein>
<dbReference type="InterPro" id="IPR013328">
    <property type="entry name" value="6PGD_dom2"/>
</dbReference>
<dbReference type="GO" id="GO:0008677">
    <property type="term" value="F:2-dehydropantoate 2-reductase activity"/>
    <property type="evidence" value="ECO:0007669"/>
    <property type="project" value="UniProtKB-EC"/>
</dbReference>
<dbReference type="PANTHER" id="PTHR43765:SF2">
    <property type="entry name" value="2-DEHYDROPANTOATE 2-REDUCTASE"/>
    <property type="match status" value="1"/>
</dbReference>
<dbReference type="GO" id="GO:0015940">
    <property type="term" value="P:pantothenate biosynthetic process"/>
    <property type="evidence" value="ECO:0007669"/>
    <property type="project" value="UniProtKB-UniPathway"/>
</dbReference>
<dbReference type="Pfam" id="PF02558">
    <property type="entry name" value="ApbA"/>
    <property type="match status" value="1"/>
</dbReference>
<evidence type="ECO:0000259" key="13">
    <source>
        <dbReference type="Pfam" id="PF08546"/>
    </source>
</evidence>
<evidence type="ECO:0000256" key="9">
    <source>
        <dbReference type="ARBA" id="ARBA00032024"/>
    </source>
</evidence>
<keyword evidence="8 11" id="KW-0560">Oxidoreductase</keyword>
<evidence type="ECO:0000256" key="10">
    <source>
        <dbReference type="ARBA" id="ARBA00048793"/>
    </source>
</evidence>
<evidence type="ECO:0000313" key="15">
    <source>
        <dbReference type="Proteomes" id="UP000502248"/>
    </source>
</evidence>
<dbReference type="NCBIfam" id="TIGR00745">
    <property type="entry name" value="apbA_panE"/>
    <property type="match status" value="1"/>
</dbReference>
<dbReference type="RefSeq" id="WP_169279901.1">
    <property type="nucleotide sequence ID" value="NZ_CP051680.1"/>
</dbReference>
<evidence type="ECO:0000313" key="14">
    <source>
        <dbReference type="EMBL" id="QJD83611.1"/>
    </source>
</evidence>
<evidence type="ECO:0000256" key="6">
    <source>
        <dbReference type="ARBA" id="ARBA00022655"/>
    </source>
</evidence>
<evidence type="ECO:0000256" key="8">
    <source>
        <dbReference type="ARBA" id="ARBA00023002"/>
    </source>
</evidence>
<evidence type="ECO:0000256" key="4">
    <source>
        <dbReference type="ARBA" id="ARBA00013014"/>
    </source>
</evidence>
<keyword evidence="7 11" id="KW-0521">NADP</keyword>
<dbReference type="EC" id="1.1.1.169" evidence="4 11"/>
<dbReference type="SUPFAM" id="SSF48179">
    <property type="entry name" value="6-phosphogluconate dehydrogenase C-terminal domain-like"/>
    <property type="match status" value="1"/>
</dbReference>
<evidence type="ECO:0000256" key="5">
    <source>
        <dbReference type="ARBA" id="ARBA00019465"/>
    </source>
</evidence>
<feature type="domain" description="Ketopantoate reductase C-terminal" evidence="13">
    <location>
        <begin position="182"/>
        <end position="303"/>
    </location>
</feature>
<gene>
    <name evidence="14" type="ORF">HH215_10765</name>
</gene>
<dbReference type="PANTHER" id="PTHR43765">
    <property type="entry name" value="2-DEHYDROPANTOATE 2-REDUCTASE-RELATED"/>
    <property type="match status" value="1"/>
</dbReference>
<evidence type="ECO:0000256" key="1">
    <source>
        <dbReference type="ARBA" id="ARBA00002919"/>
    </source>
</evidence>
<dbReference type="Gene3D" id="3.40.50.720">
    <property type="entry name" value="NAD(P)-binding Rossmann-like Domain"/>
    <property type="match status" value="1"/>
</dbReference>
<dbReference type="InterPro" id="IPR036291">
    <property type="entry name" value="NAD(P)-bd_dom_sf"/>
</dbReference>
<dbReference type="AlphaFoldDB" id="A0A7Z2VIG5"/>
<dbReference type="EMBL" id="CP051680">
    <property type="protein sequence ID" value="QJD83611.1"/>
    <property type="molecule type" value="Genomic_DNA"/>
</dbReference>
<name>A0A7Z2VIG5_9BACL</name>
<dbReference type="GO" id="GO:0005737">
    <property type="term" value="C:cytoplasm"/>
    <property type="evidence" value="ECO:0007669"/>
    <property type="project" value="TreeGrafter"/>
</dbReference>
<feature type="domain" description="Ketopantoate reductase N-terminal" evidence="12">
    <location>
        <begin position="4"/>
        <end position="155"/>
    </location>
</feature>
<proteinExistence type="inferred from homology"/>
<evidence type="ECO:0000259" key="12">
    <source>
        <dbReference type="Pfam" id="PF02558"/>
    </source>
</evidence>
<dbReference type="Gene3D" id="1.10.1040.10">
    <property type="entry name" value="N-(1-d-carboxylethyl)-l-norvaline Dehydrogenase, domain 2"/>
    <property type="match status" value="1"/>
</dbReference>
<dbReference type="InterPro" id="IPR003710">
    <property type="entry name" value="ApbA"/>
</dbReference>
<evidence type="ECO:0000256" key="11">
    <source>
        <dbReference type="RuleBase" id="RU362068"/>
    </source>
</evidence>
<evidence type="ECO:0000256" key="7">
    <source>
        <dbReference type="ARBA" id="ARBA00022857"/>
    </source>
</evidence>
<accession>A0A7Z2VIG5</accession>
<comment type="catalytic activity">
    <reaction evidence="10 11">
        <text>(R)-pantoate + NADP(+) = 2-dehydropantoate + NADPH + H(+)</text>
        <dbReference type="Rhea" id="RHEA:16233"/>
        <dbReference type="ChEBI" id="CHEBI:11561"/>
        <dbReference type="ChEBI" id="CHEBI:15378"/>
        <dbReference type="ChEBI" id="CHEBI:15980"/>
        <dbReference type="ChEBI" id="CHEBI:57783"/>
        <dbReference type="ChEBI" id="CHEBI:58349"/>
        <dbReference type="EC" id="1.1.1.169"/>
    </reaction>
</comment>
<reference evidence="14 15" key="1">
    <citation type="submission" date="2020-04" db="EMBL/GenBank/DDBJ databases">
        <title>Genome sequencing of novel species.</title>
        <authorList>
            <person name="Heo J."/>
            <person name="Kim S.-J."/>
            <person name="Kim J.-S."/>
            <person name="Hong S.-B."/>
            <person name="Kwon S.-W."/>
        </authorList>
    </citation>
    <scope>NUCLEOTIDE SEQUENCE [LARGE SCALE GENOMIC DNA]</scope>
    <source>
        <strain evidence="14 15">MFER-1</strain>
    </source>
</reference>
<dbReference type="SUPFAM" id="SSF51735">
    <property type="entry name" value="NAD(P)-binding Rossmann-fold domains"/>
    <property type="match status" value="1"/>
</dbReference>
<dbReference type="Proteomes" id="UP000502248">
    <property type="component" value="Chromosome"/>
</dbReference>
<comment type="pathway">
    <text evidence="2 11">Cofactor biosynthesis; (R)-pantothenate biosynthesis; (R)-pantoate from 3-methyl-2-oxobutanoate: step 2/2.</text>
</comment>
<organism evidence="14 15">
    <name type="scientific">Cohnella herbarum</name>
    <dbReference type="NCBI Taxonomy" id="2728023"/>
    <lineage>
        <taxon>Bacteria</taxon>
        <taxon>Bacillati</taxon>
        <taxon>Bacillota</taxon>
        <taxon>Bacilli</taxon>
        <taxon>Bacillales</taxon>
        <taxon>Paenibacillaceae</taxon>
        <taxon>Cohnella</taxon>
    </lineage>
</organism>
<evidence type="ECO:0000256" key="2">
    <source>
        <dbReference type="ARBA" id="ARBA00004994"/>
    </source>
</evidence>
<dbReference type="KEGG" id="cheb:HH215_10765"/>
<dbReference type="InterPro" id="IPR050838">
    <property type="entry name" value="Ketopantoate_reductase"/>
</dbReference>
<dbReference type="InterPro" id="IPR013332">
    <property type="entry name" value="KPR_N"/>
</dbReference>
<sequence length="304" mass="32993">MDKIAVLGGGSLGLLLAGKMVASGCDCELWTRTGDQAALLNRNGLTIVEQTGGEVRKVNIRAIPIEQATLSENGIVLVAVKQTAFTPELLERLAEIVPDGGTLVLFQNGVGHRQLLTHGLPGRKLVMAITTEGALRINETTVRHTGIGETTIGELEIATNVIRSVERMLKQAGFTVLLSKQLEEAIMRKLLVNAVINPLTAILRLRNGELTESTGRLNAMKALFQESFGILSLYGLKNERELWNIVLKVCADTRLNESSMLQDVTAHRETEVEFINGAICRMAADKGKEAPWNNAVTALVKAIH</sequence>
<evidence type="ECO:0000256" key="3">
    <source>
        <dbReference type="ARBA" id="ARBA00007870"/>
    </source>
</evidence>
<comment type="similarity">
    <text evidence="3 11">Belongs to the ketopantoate reductase family.</text>
</comment>
<dbReference type="InterPro" id="IPR013752">
    <property type="entry name" value="KPA_reductase"/>
</dbReference>
<dbReference type="UniPathway" id="UPA00028">
    <property type="reaction ID" value="UER00004"/>
</dbReference>